<proteinExistence type="predicted"/>
<dbReference type="Proteomes" id="UP000298649">
    <property type="component" value="Plasmid pAtCFBP7129b"/>
</dbReference>
<dbReference type="Gene3D" id="3.10.450.50">
    <property type="match status" value="1"/>
</dbReference>
<evidence type="ECO:0000259" key="1">
    <source>
        <dbReference type="Pfam" id="PF12680"/>
    </source>
</evidence>
<accession>A0A4D7YLY7</accession>
<dbReference type="SUPFAM" id="SSF54427">
    <property type="entry name" value="NTF2-like"/>
    <property type="match status" value="1"/>
</dbReference>
<reference evidence="2 3" key="1">
    <citation type="submission" date="2019-04" db="EMBL/GenBank/DDBJ databases">
        <title>Complete genome sequence of Agrobacterium tumefaciens CFBP7129.</title>
        <authorList>
            <person name="Haryono M."/>
            <person name="Lin Y.-C."/>
            <person name="Lai E.-M."/>
            <person name="Kuo C.-H."/>
        </authorList>
    </citation>
    <scope>NUCLEOTIDE SEQUENCE [LARGE SCALE GENOMIC DNA]</scope>
    <source>
        <strain evidence="2 3">CFBP7129</strain>
        <plasmid evidence="3">patcfbp7129b</plasmid>
    </source>
</reference>
<evidence type="ECO:0000313" key="2">
    <source>
        <dbReference type="EMBL" id="QCL98231.1"/>
    </source>
</evidence>
<keyword evidence="2" id="KW-0614">Plasmid</keyword>
<evidence type="ECO:0000313" key="3">
    <source>
        <dbReference type="Proteomes" id="UP000298649"/>
    </source>
</evidence>
<geneLocation type="plasmid" evidence="3">
    <name>patcfbp7129b</name>
</geneLocation>
<dbReference type="AlphaFoldDB" id="A0A4D7YLY7"/>
<protein>
    <submittedName>
        <fullName evidence="2">Nuclear transport factor 2 family protein</fullName>
    </submittedName>
</protein>
<dbReference type="Pfam" id="PF12680">
    <property type="entry name" value="SnoaL_2"/>
    <property type="match status" value="1"/>
</dbReference>
<dbReference type="InterPro" id="IPR037401">
    <property type="entry name" value="SnoaL-like"/>
</dbReference>
<name>A0A4D7YLY7_AGRTU</name>
<organism evidence="2 3">
    <name type="scientific">Agrobacterium tumefaciens</name>
    <dbReference type="NCBI Taxonomy" id="358"/>
    <lineage>
        <taxon>Bacteria</taxon>
        <taxon>Pseudomonadati</taxon>
        <taxon>Pseudomonadota</taxon>
        <taxon>Alphaproteobacteria</taxon>
        <taxon>Hyphomicrobiales</taxon>
        <taxon>Rhizobiaceae</taxon>
        <taxon>Rhizobium/Agrobacterium group</taxon>
        <taxon>Agrobacterium</taxon>
        <taxon>Agrobacterium tumefaciens complex</taxon>
    </lineage>
</organism>
<dbReference type="InterPro" id="IPR032710">
    <property type="entry name" value="NTF2-like_dom_sf"/>
</dbReference>
<dbReference type="RefSeq" id="WP_080850565.1">
    <property type="nucleotide sequence ID" value="NZ_CP039925.1"/>
</dbReference>
<feature type="domain" description="SnoaL-like" evidence="1">
    <location>
        <begin position="11"/>
        <end position="120"/>
    </location>
</feature>
<sequence>MAKKRAKDILREYHDAWSSGDVDKGCSYYGDNLVVHMGGKHPVLSRDFHGAKGFIEGWVNKVAAYTDKWIVGGEAGHDELICESDDAIVIMVHEIWTRGDKEVRTDRIAAYRFENEQIVECWFCDMRQAEVDAFFSGIQ</sequence>
<gene>
    <name evidence="2" type="ORF">CFBP7129_29105</name>
</gene>
<dbReference type="EMBL" id="CP039925">
    <property type="protein sequence ID" value="QCL98231.1"/>
    <property type="molecule type" value="Genomic_DNA"/>
</dbReference>